<name>A0A7J7MN45_9MAGN</name>
<dbReference type="EMBL" id="JACGCM010001377">
    <property type="protein sequence ID" value="KAF6156138.1"/>
    <property type="molecule type" value="Genomic_DNA"/>
</dbReference>
<protein>
    <submittedName>
        <fullName evidence="2">Uncharacterized protein</fullName>
    </submittedName>
</protein>
<dbReference type="AlphaFoldDB" id="A0A7J7MN45"/>
<feature type="region of interest" description="Disordered" evidence="1">
    <location>
        <begin position="280"/>
        <end position="306"/>
    </location>
</feature>
<dbReference type="Proteomes" id="UP000541444">
    <property type="component" value="Unassembled WGS sequence"/>
</dbReference>
<reference evidence="2 3" key="1">
    <citation type="journal article" date="2020" name="IScience">
        <title>Genome Sequencing of the Endangered Kingdonia uniflora (Circaeasteraceae, Ranunculales) Reveals Potential Mechanisms of Evolutionary Specialization.</title>
        <authorList>
            <person name="Sun Y."/>
            <person name="Deng T."/>
            <person name="Zhang A."/>
            <person name="Moore M.J."/>
            <person name="Landis J.B."/>
            <person name="Lin N."/>
            <person name="Zhang H."/>
            <person name="Zhang X."/>
            <person name="Huang J."/>
            <person name="Zhang X."/>
            <person name="Sun H."/>
            <person name="Wang H."/>
        </authorList>
    </citation>
    <scope>NUCLEOTIDE SEQUENCE [LARGE SCALE GENOMIC DNA]</scope>
    <source>
        <strain evidence="2">TB1705</strain>
        <tissue evidence="2">Leaf</tissue>
    </source>
</reference>
<feature type="compositionally biased region" description="Acidic residues" evidence="1">
    <location>
        <begin position="193"/>
        <end position="243"/>
    </location>
</feature>
<keyword evidence="3" id="KW-1185">Reference proteome</keyword>
<sequence>MDEITNKGSSRLNLQAIEGARRLSELLKGTYGGKSPPYYGGSHFLFIEDRKGDVTIEKLNYKYILLQSVETRVTSHIMSDIVYDDGCDVKDAIDPLFEKFELEQTLVYSNDVLLRATVKEVGRKLRSEARRIRWSKRLERREKFIRDGLLELLRKGGEVRDSGVSGGEGGAVANYISDVVAGDCLKTPLQVGESDEEESDDEAGVNNQVDDEGEGEENENVEGDGDNEGSENEDGDEDTEDDAPQSGVPDSSRYYSDDLIDENDDLINAIFRRLGASPTVAKRASTQKEVPRVSQKEKGIIGEGSSSKALGSSALKRMCDQMDVAQTARKAALFAAEKDDVAMAESLVHLCVSGPDEVGSWGMCFKRAEKIFSRRVKEASKYEDVPKETILSLNTRVLELEQEILQADFKRECLVTMPLKQFIDELGYDPETFEQFAPDPFVSNGVEDTSQTPEMV</sequence>
<evidence type="ECO:0000256" key="1">
    <source>
        <dbReference type="SAM" id="MobiDB-lite"/>
    </source>
</evidence>
<comment type="caution">
    <text evidence="2">The sequence shown here is derived from an EMBL/GenBank/DDBJ whole genome shotgun (WGS) entry which is preliminary data.</text>
</comment>
<organism evidence="2 3">
    <name type="scientific">Kingdonia uniflora</name>
    <dbReference type="NCBI Taxonomy" id="39325"/>
    <lineage>
        <taxon>Eukaryota</taxon>
        <taxon>Viridiplantae</taxon>
        <taxon>Streptophyta</taxon>
        <taxon>Embryophyta</taxon>
        <taxon>Tracheophyta</taxon>
        <taxon>Spermatophyta</taxon>
        <taxon>Magnoliopsida</taxon>
        <taxon>Ranunculales</taxon>
        <taxon>Circaeasteraceae</taxon>
        <taxon>Kingdonia</taxon>
    </lineage>
</organism>
<evidence type="ECO:0000313" key="2">
    <source>
        <dbReference type="EMBL" id="KAF6156138.1"/>
    </source>
</evidence>
<feature type="compositionally biased region" description="Basic and acidic residues" evidence="1">
    <location>
        <begin position="289"/>
        <end position="300"/>
    </location>
</feature>
<evidence type="ECO:0000313" key="3">
    <source>
        <dbReference type="Proteomes" id="UP000541444"/>
    </source>
</evidence>
<feature type="region of interest" description="Disordered" evidence="1">
    <location>
        <begin position="190"/>
        <end position="257"/>
    </location>
</feature>
<proteinExistence type="predicted"/>
<accession>A0A7J7MN45</accession>
<gene>
    <name evidence="2" type="ORF">GIB67_024108</name>
</gene>